<comment type="subcellular location">
    <subcellularLocation>
        <location evidence="2">Golgi apparatus</location>
    </subcellularLocation>
    <subcellularLocation>
        <location evidence="1">Membrane</location>
        <topology evidence="1">Multi-pass membrane protein</topology>
    </subcellularLocation>
</comment>
<keyword evidence="6 9" id="KW-1133">Transmembrane helix</keyword>
<feature type="transmembrane region" description="Helical" evidence="9">
    <location>
        <begin position="530"/>
        <end position="558"/>
    </location>
</feature>
<feature type="transmembrane region" description="Helical" evidence="9">
    <location>
        <begin position="447"/>
        <end position="470"/>
    </location>
</feature>
<feature type="chain" id="PRO_5007355479" description="Transmembrane 9 superfamily member" evidence="9">
    <location>
        <begin position="23"/>
        <end position="640"/>
    </location>
</feature>
<keyword evidence="10" id="KW-1185">Reference proteome</keyword>
<feature type="transmembrane region" description="Helical" evidence="9">
    <location>
        <begin position="414"/>
        <end position="435"/>
    </location>
</feature>
<feature type="transmembrane region" description="Helical" evidence="9">
    <location>
        <begin position="278"/>
        <end position="300"/>
    </location>
</feature>
<reference evidence="11" key="1">
    <citation type="submission" date="2016-04" db="UniProtKB">
        <authorList>
            <consortium name="WormBaseParasite"/>
        </authorList>
    </citation>
    <scope>IDENTIFICATION</scope>
</reference>
<dbReference type="SUPFAM" id="SSF103473">
    <property type="entry name" value="MFS general substrate transporter"/>
    <property type="match status" value="1"/>
</dbReference>
<dbReference type="InterPro" id="IPR036259">
    <property type="entry name" value="MFS_trans_sf"/>
</dbReference>
<dbReference type="GO" id="GO:0072657">
    <property type="term" value="P:protein localization to membrane"/>
    <property type="evidence" value="ECO:0007669"/>
    <property type="project" value="TreeGrafter"/>
</dbReference>
<evidence type="ECO:0000313" key="10">
    <source>
        <dbReference type="Proteomes" id="UP000046393"/>
    </source>
</evidence>
<feature type="transmembrane region" description="Helical" evidence="9">
    <location>
        <begin position="341"/>
        <end position="368"/>
    </location>
</feature>
<dbReference type="AlphaFoldDB" id="A0A0N5AL59"/>
<accession>A0A0N5AL59</accession>
<dbReference type="WBParaSite" id="SMUV_0000525801-mRNA-1">
    <property type="protein sequence ID" value="SMUV_0000525801-mRNA-1"/>
    <property type="gene ID" value="SMUV_0000525801"/>
</dbReference>
<feature type="signal peptide" evidence="9">
    <location>
        <begin position="1"/>
        <end position="22"/>
    </location>
</feature>
<keyword evidence="4 9" id="KW-0812">Transmembrane</keyword>
<proteinExistence type="inferred from homology"/>
<evidence type="ECO:0000256" key="2">
    <source>
        <dbReference type="ARBA" id="ARBA00004555"/>
    </source>
</evidence>
<dbReference type="GO" id="GO:0016020">
    <property type="term" value="C:membrane"/>
    <property type="evidence" value="ECO:0007669"/>
    <property type="project" value="UniProtKB-SubCell"/>
</dbReference>
<comment type="similarity">
    <text evidence="3 9">Belongs to the nonaspanin (TM9SF) (TC 9.A.2) family.</text>
</comment>
<feature type="transmembrane region" description="Helical" evidence="9">
    <location>
        <begin position="570"/>
        <end position="589"/>
    </location>
</feature>
<keyword evidence="5 9" id="KW-0732">Signal</keyword>
<evidence type="ECO:0000313" key="11">
    <source>
        <dbReference type="WBParaSite" id="SMUV_0000525801-mRNA-1"/>
    </source>
</evidence>
<feature type="transmembrane region" description="Helical" evidence="9">
    <location>
        <begin position="374"/>
        <end position="393"/>
    </location>
</feature>
<protein>
    <recommendedName>
        <fullName evidence="9">Transmembrane 9 superfamily member</fullName>
    </recommendedName>
</protein>
<name>A0A0N5AL59_9BILA</name>
<feature type="transmembrane region" description="Helical" evidence="9">
    <location>
        <begin position="601"/>
        <end position="627"/>
    </location>
</feature>
<evidence type="ECO:0000256" key="8">
    <source>
        <dbReference type="ARBA" id="ARBA00023136"/>
    </source>
</evidence>
<dbReference type="InterPro" id="IPR004240">
    <property type="entry name" value="EMP70"/>
</dbReference>
<evidence type="ECO:0000256" key="9">
    <source>
        <dbReference type="RuleBase" id="RU363079"/>
    </source>
</evidence>
<dbReference type="Proteomes" id="UP000046393">
    <property type="component" value="Unplaced"/>
</dbReference>
<evidence type="ECO:0000256" key="6">
    <source>
        <dbReference type="ARBA" id="ARBA00022989"/>
    </source>
</evidence>
<evidence type="ECO:0000256" key="7">
    <source>
        <dbReference type="ARBA" id="ARBA00023034"/>
    </source>
</evidence>
<evidence type="ECO:0000256" key="4">
    <source>
        <dbReference type="ARBA" id="ARBA00022692"/>
    </source>
</evidence>
<dbReference type="PANTHER" id="PTHR10766:SF55">
    <property type="entry name" value="TRANSMEMBRANE 9 SUPERFAMILY MEMBER 4"/>
    <property type="match status" value="1"/>
</dbReference>
<organism evidence="10 11">
    <name type="scientific">Syphacia muris</name>
    <dbReference type="NCBI Taxonomy" id="451379"/>
    <lineage>
        <taxon>Eukaryota</taxon>
        <taxon>Metazoa</taxon>
        <taxon>Ecdysozoa</taxon>
        <taxon>Nematoda</taxon>
        <taxon>Chromadorea</taxon>
        <taxon>Rhabditida</taxon>
        <taxon>Spirurina</taxon>
        <taxon>Oxyuridomorpha</taxon>
        <taxon>Oxyuroidea</taxon>
        <taxon>Oxyuridae</taxon>
        <taxon>Syphacia</taxon>
    </lineage>
</organism>
<feature type="transmembrane region" description="Helical" evidence="9">
    <location>
        <begin position="501"/>
        <end position="524"/>
    </location>
</feature>
<evidence type="ECO:0000256" key="3">
    <source>
        <dbReference type="ARBA" id="ARBA00005227"/>
    </source>
</evidence>
<dbReference type="STRING" id="451379.A0A0N5AL59"/>
<dbReference type="Pfam" id="PF02990">
    <property type="entry name" value="EMP70"/>
    <property type="match status" value="1"/>
</dbReference>
<dbReference type="GO" id="GO:0005794">
    <property type="term" value="C:Golgi apparatus"/>
    <property type="evidence" value="ECO:0007669"/>
    <property type="project" value="UniProtKB-SubCell"/>
</dbReference>
<evidence type="ECO:0000256" key="1">
    <source>
        <dbReference type="ARBA" id="ARBA00004141"/>
    </source>
</evidence>
<dbReference type="PANTHER" id="PTHR10766">
    <property type="entry name" value="TRANSMEMBRANE 9 SUPERFAMILY PROTEIN"/>
    <property type="match status" value="1"/>
</dbReference>
<keyword evidence="7" id="KW-0333">Golgi apparatus</keyword>
<evidence type="ECO:0000256" key="5">
    <source>
        <dbReference type="ARBA" id="ARBA00022729"/>
    </source>
</evidence>
<keyword evidence="8 9" id="KW-0472">Membrane</keyword>
<sequence length="640" mass="73358">MKCYASTLILLCFFNLFAVEQGFYVPGVAPVEFKEGQQIEVKGIKLTSTKTIVPYEYYTLPFCKPPGNNIHYNSENLGEVMRGDRIVNTPYQLAMKKNVSCSTTCENMVKKLGQEEAETLIRRIKEDYHVHLLVDNLPCVTRYEIGETGEELHEHGYRLGWESGGHFYVNNHLDILLSYHQPTLGVFRVVGFEVSPHSIARKNYKFSNGLVCFEYIFYFVVVKDQKECVIDENVEQQEVTKQTTEIVWSYSVSWKESEVPWASRWDAYLRMNDVQIHWFSILNSVVVIICLSGFLSIIIVRTVRRDIDEYNVKDEDERPLEETGWKLVYGDVFRPPQNAMLFSNIVGTGIQLVGMVAVTVFFAMLGMLSPASRGSLMSAAIFLYCFMGLVAGYHTGRLYKTLKGSQPKRCAFRTALLFPTVILGVGFILNFFLIGKHSSGAIPFTTMIALLLLWFGVDLPLVFLGFHFGYRKQVYSHPVRTNQIPRQVPDQPWYLHTLPCMLLAGILPFGAVFIELFFIFSAIWENQFYYLFGFLFIVCVILFVSCAQISIVVVYFLLCAENYHWWWKSFTISGGSAVYVMGYAVFYYITKLNIVGFIPTLLYFSYSFLMAVTFWLLTGTIGFYAAYSFICRIYGAVKID</sequence>